<feature type="transmembrane region" description="Helical" evidence="6">
    <location>
        <begin position="269"/>
        <end position="287"/>
    </location>
</feature>
<reference evidence="7 8" key="1">
    <citation type="submission" date="2024-01" db="EMBL/GenBank/DDBJ databases">
        <title>The strains designed SYSU M86414 and SYSU M84420 isolated from the marine sediment in San Sha City (Hainan Province, China).</title>
        <authorList>
            <person name="Guo D."/>
        </authorList>
    </citation>
    <scope>NUCLEOTIDE SEQUENCE [LARGE SCALE GENOMIC DNA]</scope>
    <source>
        <strain evidence="7 8">SYSU M84420</strain>
    </source>
</reference>
<accession>A0ABU6ISF8</accession>
<proteinExistence type="predicted"/>
<keyword evidence="4 6" id="KW-1133">Transmembrane helix</keyword>
<protein>
    <submittedName>
        <fullName evidence="7">DASS family sodium-coupled anion symporter</fullName>
    </submittedName>
</protein>
<dbReference type="EMBL" id="JAYMGW010000010">
    <property type="protein sequence ID" value="MEC4266066.1"/>
    <property type="molecule type" value="Genomic_DNA"/>
</dbReference>
<gene>
    <name evidence="7" type="ORF">VOP03_11980</name>
</gene>
<evidence type="ECO:0000256" key="5">
    <source>
        <dbReference type="ARBA" id="ARBA00023136"/>
    </source>
</evidence>
<dbReference type="RefSeq" id="WP_326279075.1">
    <property type="nucleotide sequence ID" value="NZ_JAYKYV010000010.1"/>
</dbReference>
<feature type="transmembrane region" description="Helical" evidence="6">
    <location>
        <begin position="6"/>
        <end position="22"/>
    </location>
</feature>
<dbReference type="PANTHER" id="PTHR10283:SF82">
    <property type="entry name" value="SOLUTE CARRIER FAMILY 13 MEMBER 2"/>
    <property type="match status" value="1"/>
</dbReference>
<comment type="caution">
    <text evidence="7">The sequence shown here is derived from an EMBL/GenBank/DDBJ whole genome shotgun (WGS) entry which is preliminary data.</text>
</comment>
<evidence type="ECO:0000313" key="8">
    <source>
        <dbReference type="Proteomes" id="UP001355298"/>
    </source>
</evidence>
<evidence type="ECO:0000256" key="2">
    <source>
        <dbReference type="ARBA" id="ARBA00022448"/>
    </source>
</evidence>
<dbReference type="Proteomes" id="UP001355298">
    <property type="component" value="Unassembled WGS sequence"/>
</dbReference>
<feature type="transmembrane region" description="Helical" evidence="6">
    <location>
        <begin position="329"/>
        <end position="348"/>
    </location>
</feature>
<evidence type="ECO:0000256" key="3">
    <source>
        <dbReference type="ARBA" id="ARBA00022692"/>
    </source>
</evidence>
<dbReference type="PROSITE" id="PS01271">
    <property type="entry name" value="NA_SULFATE"/>
    <property type="match status" value="1"/>
</dbReference>
<dbReference type="PANTHER" id="PTHR10283">
    <property type="entry name" value="SOLUTE CARRIER FAMILY 13 MEMBER"/>
    <property type="match status" value="1"/>
</dbReference>
<dbReference type="InterPro" id="IPR031312">
    <property type="entry name" value="Na/sul_symport_CS"/>
</dbReference>
<organism evidence="7 8">
    <name type="scientific">Flagellimonas halotolerans</name>
    <dbReference type="NCBI Taxonomy" id="3112164"/>
    <lineage>
        <taxon>Bacteria</taxon>
        <taxon>Pseudomonadati</taxon>
        <taxon>Bacteroidota</taxon>
        <taxon>Flavobacteriia</taxon>
        <taxon>Flavobacteriales</taxon>
        <taxon>Flavobacteriaceae</taxon>
        <taxon>Flagellimonas</taxon>
    </lineage>
</organism>
<feature type="transmembrane region" description="Helical" evidence="6">
    <location>
        <begin position="78"/>
        <end position="96"/>
    </location>
</feature>
<keyword evidence="8" id="KW-1185">Reference proteome</keyword>
<feature type="transmembrane region" description="Helical" evidence="6">
    <location>
        <begin position="453"/>
        <end position="474"/>
    </location>
</feature>
<feature type="transmembrane region" description="Helical" evidence="6">
    <location>
        <begin position="172"/>
        <end position="192"/>
    </location>
</feature>
<feature type="transmembrane region" description="Helical" evidence="6">
    <location>
        <begin position="108"/>
        <end position="127"/>
    </location>
</feature>
<evidence type="ECO:0000256" key="4">
    <source>
        <dbReference type="ARBA" id="ARBA00022989"/>
    </source>
</evidence>
<sequence length="480" mass="52718">MSYKKFGFVLGPLLFALVHFYFTGEGLSGEGRDVLAATLWIGVWWVFEVIPIAATALLPIILFPLLDTIPLGDTTASYGHKYVFLYMGGFMLAMAIEKWNLHKRIALQIIRAIGTNMYTIVLGFMVATAFLSMWISNTATTVMVMPMAMSIIKQLGDNPNTLKNETAEFGKLLMLAIAYAASIGGIATLIGTPPNLVLAGFVQKTYGVDIGFWQWMKFGFPIASVLLVFAWLYLTRLAYPMGKGRFPGGKQEIDRLLQELGPMGREEKMVLSVFVLTAICWISRSFLLQKFIQNIDDTMIAIGSAILLFIIPAKGRGRPLIRWDEAVRIPWGIILLFGGGMAIAKGFQDTGLAHYLGAQMTFFDGFSLFGVLVLVIASINFLTEVTSNLATTAMMLPVLAPLALTLGVDPFMLMVACTTAASCAFMLPVATPPNAVVFGSGYLRIPDMVRTGFFMNILSIIIMSFAVYFLLPLIKDFSIK</sequence>
<evidence type="ECO:0000256" key="6">
    <source>
        <dbReference type="SAM" id="Phobius"/>
    </source>
</evidence>
<feature type="transmembrane region" description="Helical" evidence="6">
    <location>
        <begin position="299"/>
        <end position="317"/>
    </location>
</feature>
<feature type="transmembrane region" description="Helical" evidence="6">
    <location>
        <begin position="34"/>
        <end position="66"/>
    </location>
</feature>
<dbReference type="InterPro" id="IPR001898">
    <property type="entry name" value="SLC13A/DASS"/>
</dbReference>
<comment type="subcellular location">
    <subcellularLocation>
        <location evidence="1">Membrane</location>
        <topology evidence="1">Multi-pass membrane protein</topology>
    </subcellularLocation>
</comment>
<feature type="transmembrane region" description="Helical" evidence="6">
    <location>
        <begin position="212"/>
        <end position="234"/>
    </location>
</feature>
<name>A0ABU6ISF8_9FLAO</name>
<keyword evidence="2" id="KW-0813">Transport</keyword>
<feature type="transmembrane region" description="Helical" evidence="6">
    <location>
        <begin position="394"/>
        <end position="427"/>
    </location>
</feature>
<dbReference type="Pfam" id="PF00939">
    <property type="entry name" value="Na_sulph_symp"/>
    <property type="match status" value="1"/>
</dbReference>
<evidence type="ECO:0000256" key="1">
    <source>
        <dbReference type="ARBA" id="ARBA00004141"/>
    </source>
</evidence>
<keyword evidence="5 6" id="KW-0472">Membrane</keyword>
<dbReference type="CDD" id="cd01115">
    <property type="entry name" value="SLC13_permease"/>
    <property type="match status" value="1"/>
</dbReference>
<evidence type="ECO:0000313" key="7">
    <source>
        <dbReference type="EMBL" id="MEC4266066.1"/>
    </source>
</evidence>
<keyword evidence="3 6" id="KW-0812">Transmembrane</keyword>
<dbReference type="NCBIfam" id="TIGR00785">
    <property type="entry name" value="dass"/>
    <property type="match status" value="1"/>
</dbReference>
<feature type="transmembrane region" description="Helical" evidence="6">
    <location>
        <begin position="360"/>
        <end position="382"/>
    </location>
</feature>